<feature type="transmembrane region" description="Helical" evidence="1">
    <location>
        <begin position="125"/>
        <end position="149"/>
    </location>
</feature>
<feature type="transmembrane region" description="Helical" evidence="1">
    <location>
        <begin position="94"/>
        <end position="119"/>
    </location>
</feature>
<feature type="transmembrane region" description="Helical" evidence="1">
    <location>
        <begin position="183"/>
        <end position="204"/>
    </location>
</feature>
<keyword evidence="1" id="KW-0812">Transmembrane</keyword>
<evidence type="ECO:0000313" key="3">
    <source>
        <dbReference type="Proteomes" id="UP001215598"/>
    </source>
</evidence>
<keyword evidence="3" id="KW-1185">Reference proteome</keyword>
<keyword evidence="1" id="KW-0472">Membrane</keyword>
<accession>A0AAD7HKU6</accession>
<evidence type="ECO:0000313" key="2">
    <source>
        <dbReference type="EMBL" id="KAJ7723053.1"/>
    </source>
</evidence>
<comment type="caution">
    <text evidence="2">The sequence shown here is derived from an EMBL/GenBank/DDBJ whole genome shotgun (WGS) entry which is preliminary data.</text>
</comment>
<proteinExistence type="predicted"/>
<gene>
    <name evidence="2" type="ORF">B0H16DRAFT_1385543</name>
</gene>
<name>A0AAD7HKU6_9AGAR</name>
<keyword evidence="1" id="KW-1133">Transmembrane helix</keyword>
<feature type="transmembrane region" description="Helical" evidence="1">
    <location>
        <begin position="56"/>
        <end position="73"/>
    </location>
</feature>
<sequence length="259" mass="28718">MSNVPESDTISLTPKEPKVKITLWRLLNTAILLMLGIWKAAAIYKGQITAPTTLDWIIGVLWALISYWLGIIEQENPACVPWLFERDSSHDLRVVLLWLLPASAISLAFTGVWAILMALKPPRTALSTILLGPLGCVVVGAPALLVLSLSPKIMRGIRGIRAALLSWDLSSVRRWATSWPPGFSTLDLTIICSIWMALVALYVFGTRPSGLDDTPSELLDLWYAMSYVFIQYLALLIPVSVVFVFTRTAYRTFQGETIS</sequence>
<reference evidence="2" key="1">
    <citation type="submission" date="2023-03" db="EMBL/GenBank/DDBJ databases">
        <title>Massive genome expansion in bonnet fungi (Mycena s.s.) driven by repeated elements and novel gene families across ecological guilds.</title>
        <authorList>
            <consortium name="Lawrence Berkeley National Laboratory"/>
            <person name="Harder C.B."/>
            <person name="Miyauchi S."/>
            <person name="Viragh M."/>
            <person name="Kuo A."/>
            <person name="Thoen E."/>
            <person name="Andreopoulos B."/>
            <person name="Lu D."/>
            <person name="Skrede I."/>
            <person name="Drula E."/>
            <person name="Henrissat B."/>
            <person name="Morin E."/>
            <person name="Kohler A."/>
            <person name="Barry K."/>
            <person name="LaButti K."/>
            <person name="Morin E."/>
            <person name="Salamov A."/>
            <person name="Lipzen A."/>
            <person name="Mereny Z."/>
            <person name="Hegedus B."/>
            <person name="Baldrian P."/>
            <person name="Stursova M."/>
            <person name="Weitz H."/>
            <person name="Taylor A."/>
            <person name="Grigoriev I.V."/>
            <person name="Nagy L.G."/>
            <person name="Martin F."/>
            <person name="Kauserud H."/>
        </authorList>
    </citation>
    <scope>NUCLEOTIDE SEQUENCE</scope>
    <source>
        <strain evidence="2">CBHHK182m</strain>
    </source>
</reference>
<organism evidence="2 3">
    <name type="scientific">Mycena metata</name>
    <dbReference type="NCBI Taxonomy" id="1033252"/>
    <lineage>
        <taxon>Eukaryota</taxon>
        <taxon>Fungi</taxon>
        <taxon>Dikarya</taxon>
        <taxon>Basidiomycota</taxon>
        <taxon>Agaricomycotina</taxon>
        <taxon>Agaricomycetes</taxon>
        <taxon>Agaricomycetidae</taxon>
        <taxon>Agaricales</taxon>
        <taxon>Marasmiineae</taxon>
        <taxon>Mycenaceae</taxon>
        <taxon>Mycena</taxon>
    </lineage>
</organism>
<dbReference type="EMBL" id="JARKIB010000214">
    <property type="protein sequence ID" value="KAJ7723053.1"/>
    <property type="molecule type" value="Genomic_DNA"/>
</dbReference>
<feature type="transmembrane region" description="Helical" evidence="1">
    <location>
        <begin position="224"/>
        <end position="245"/>
    </location>
</feature>
<dbReference type="AlphaFoldDB" id="A0AAD7HKU6"/>
<feature type="transmembrane region" description="Helical" evidence="1">
    <location>
        <begin position="23"/>
        <end position="44"/>
    </location>
</feature>
<dbReference type="Proteomes" id="UP001215598">
    <property type="component" value="Unassembled WGS sequence"/>
</dbReference>
<evidence type="ECO:0000256" key="1">
    <source>
        <dbReference type="SAM" id="Phobius"/>
    </source>
</evidence>
<protein>
    <submittedName>
        <fullName evidence="2">Uncharacterized protein</fullName>
    </submittedName>
</protein>